<dbReference type="Gene3D" id="3.40.50.720">
    <property type="entry name" value="NAD(P)-binding Rossmann-like Domain"/>
    <property type="match status" value="1"/>
</dbReference>
<protein>
    <submittedName>
        <fullName evidence="5">Gfo/Idh/MocA family oxidoreductase</fullName>
    </submittedName>
</protein>
<dbReference type="PANTHER" id="PTHR43708:SF5">
    <property type="entry name" value="CONSERVED EXPRESSED OXIDOREDUCTASE (EUROFUNG)-RELATED"/>
    <property type="match status" value="1"/>
</dbReference>
<sequence length="356" mass="40426">MPRRRDFRIGCIGSGFIMRDCHLAAYRDAGFNPAAIASRTYENAKAVADQWGIPKVHRTWEELVQDPDIEILDIAVPPDRQLDIVRAAVRQPHIRGILCQKPLAMNSAEARGIVELCERAGIKLGVNSNMRYDQSIRALKTILDKGYLGEPVLATIEMRAIPHWQDFLHRYETLEMLNMGIHHIDAFRYLFGDPKSVTAVARPDPRTAFKHIDGISQYTFQYENELMATSLDDVWAWPGEGTEKDIYIKWRVAGTEGLAQGTIGWPSYPERVPSTLEFTTRQSPDCWLRPTWDKVWFPDAFQGTMAQLLRAVETDSEPEIGGRDNLRTMAAVDACYKSIAERRTVDFAEMIGPDRS</sequence>
<dbReference type="SUPFAM" id="SSF55347">
    <property type="entry name" value="Glyceraldehyde-3-phosphate dehydrogenase-like, C-terminal domain"/>
    <property type="match status" value="1"/>
</dbReference>
<dbReference type="EMBL" id="JACJVO010000028">
    <property type="protein sequence ID" value="MBB6733638.1"/>
    <property type="molecule type" value="Genomic_DNA"/>
</dbReference>
<reference evidence="5 6" key="1">
    <citation type="submission" date="2020-08" db="EMBL/GenBank/DDBJ databases">
        <title>Cohnella phylogeny.</title>
        <authorList>
            <person name="Dunlap C."/>
        </authorList>
    </citation>
    <scope>NUCLEOTIDE SEQUENCE [LARGE SCALE GENOMIC DNA]</scope>
    <source>
        <strain evidence="5 6">CBP 2801</strain>
    </source>
</reference>
<dbReference type="Pfam" id="PF22725">
    <property type="entry name" value="GFO_IDH_MocA_C3"/>
    <property type="match status" value="1"/>
</dbReference>
<evidence type="ECO:0000256" key="2">
    <source>
        <dbReference type="ARBA" id="ARBA00023002"/>
    </source>
</evidence>
<evidence type="ECO:0000259" key="3">
    <source>
        <dbReference type="Pfam" id="PF01408"/>
    </source>
</evidence>
<dbReference type="InterPro" id="IPR055170">
    <property type="entry name" value="GFO_IDH_MocA-like_dom"/>
</dbReference>
<dbReference type="Proteomes" id="UP000564644">
    <property type="component" value="Unassembled WGS sequence"/>
</dbReference>
<dbReference type="GO" id="GO:0000166">
    <property type="term" value="F:nucleotide binding"/>
    <property type="evidence" value="ECO:0007669"/>
    <property type="project" value="InterPro"/>
</dbReference>
<dbReference type="InterPro" id="IPR036291">
    <property type="entry name" value="NAD(P)-bd_dom_sf"/>
</dbReference>
<accession>A0A7X0STK4</accession>
<evidence type="ECO:0000313" key="6">
    <source>
        <dbReference type="Proteomes" id="UP000564644"/>
    </source>
</evidence>
<dbReference type="Pfam" id="PF01408">
    <property type="entry name" value="GFO_IDH_MocA"/>
    <property type="match status" value="1"/>
</dbReference>
<feature type="domain" description="GFO/IDH/MocA-like oxidoreductase" evidence="4">
    <location>
        <begin position="136"/>
        <end position="258"/>
    </location>
</feature>
<gene>
    <name evidence="5" type="ORF">H7C18_22185</name>
</gene>
<keyword evidence="2" id="KW-0560">Oxidoreductase</keyword>
<comment type="caution">
    <text evidence="5">The sequence shown here is derived from an EMBL/GenBank/DDBJ whole genome shotgun (WGS) entry which is preliminary data.</text>
</comment>
<dbReference type="PANTHER" id="PTHR43708">
    <property type="entry name" value="CONSERVED EXPRESSED OXIDOREDUCTASE (EUROFUNG)"/>
    <property type="match status" value="1"/>
</dbReference>
<proteinExistence type="inferred from homology"/>
<keyword evidence="6" id="KW-1185">Reference proteome</keyword>
<dbReference type="InterPro" id="IPR051317">
    <property type="entry name" value="Gfo/Idh/MocA_oxidoreduct"/>
</dbReference>
<name>A0A7X0STK4_9BACL</name>
<organism evidence="5 6">
    <name type="scientific">Cohnella zeiphila</name>
    <dbReference type="NCBI Taxonomy" id="2761120"/>
    <lineage>
        <taxon>Bacteria</taxon>
        <taxon>Bacillati</taxon>
        <taxon>Bacillota</taxon>
        <taxon>Bacilli</taxon>
        <taxon>Bacillales</taxon>
        <taxon>Paenibacillaceae</taxon>
        <taxon>Cohnella</taxon>
    </lineage>
</organism>
<dbReference type="AlphaFoldDB" id="A0A7X0STK4"/>
<dbReference type="SUPFAM" id="SSF51735">
    <property type="entry name" value="NAD(P)-binding Rossmann-fold domains"/>
    <property type="match status" value="1"/>
</dbReference>
<dbReference type="InterPro" id="IPR000683">
    <property type="entry name" value="Gfo/Idh/MocA-like_OxRdtase_N"/>
</dbReference>
<dbReference type="GO" id="GO:0016491">
    <property type="term" value="F:oxidoreductase activity"/>
    <property type="evidence" value="ECO:0007669"/>
    <property type="project" value="UniProtKB-KW"/>
</dbReference>
<evidence type="ECO:0000259" key="4">
    <source>
        <dbReference type="Pfam" id="PF22725"/>
    </source>
</evidence>
<evidence type="ECO:0000313" key="5">
    <source>
        <dbReference type="EMBL" id="MBB6733638.1"/>
    </source>
</evidence>
<dbReference type="Gene3D" id="3.30.360.10">
    <property type="entry name" value="Dihydrodipicolinate Reductase, domain 2"/>
    <property type="match status" value="1"/>
</dbReference>
<feature type="domain" description="Gfo/Idh/MocA-like oxidoreductase N-terminal" evidence="3">
    <location>
        <begin position="7"/>
        <end position="127"/>
    </location>
</feature>
<evidence type="ECO:0000256" key="1">
    <source>
        <dbReference type="ARBA" id="ARBA00010928"/>
    </source>
</evidence>
<comment type="similarity">
    <text evidence="1">Belongs to the Gfo/Idh/MocA family.</text>
</comment>